<evidence type="ECO:0000256" key="3">
    <source>
        <dbReference type="ARBA" id="ARBA00023163"/>
    </source>
</evidence>
<dbReference type="PROSITE" id="PS50977">
    <property type="entry name" value="HTH_TETR_2"/>
    <property type="match status" value="1"/>
</dbReference>
<dbReference type="InterPro" id="IPR001647">
    <property type="entry name" value="HTH_TetR"/>
</dbReference>
<organism evidence="5">
    <name type="scientific">marine sediment metagenome</name>
    <dbReference type="NCBI Taxonomy" id="412755"/>
    <lineage>
        <taxon>unclassified sequences</taxon>
        <taxon>metagenomes</taxon>
        <taxon>ecological metagenomes</taxon>
    </lineage>
</organism>
<dbReference type="FunFam" id="1.10.10.60:FF:000141">
    <property type="entry name" value="TetR family transcriptional regulator"/>
    <property type="match status" value="1"/>
</dbReference>
<evidence type="ECO:0000313" key="5">
    <source>
        <dbReference type="EMBL" id="GAF84519.1"/>
    </source>
</evidence>
<evidence type="ECO:0000256" key="2">
    <source>
        <dbReference type="ARBA" id="ARBA00023125"/>
    </source>
</evidence>
<dbReference type="PRINTS" id="PR00455">
    <property type="entry name" value="HTHTETR"/>
</dbReference>
<gene>
    <name evidence="5" type="ORF">S01H1_09574</name>
</gene>
<dbReference type="GO" id="GO:0000976">
    <property type="term" value="F:transcription cis-regulatory region binding"/>
    <property type="evidence" value="ECO:0007669"/>
    <property type="project" value="TreeGrafter"/>
</dbReference>
<dbReference type="PANTHER" id="PTHR30055:SF234">
    <property type="entry name" value="HTH-TYPE TRANSCRIPTIONAL REGULATOR BETI"/>
    <property type="match status" value="1"/>
</dbReference>
<dbReference type="PANTHER" id="PTHR30055">
    <property type="entry name" value="HTH-TYPE TRANSCRIPTIONAL REGULATOR RUTR"/>
    <property type="match status" value="1"/>
</dbReference>
<dbReference type="Pfam" id="PF00440">
    <property type="entry name" value="TetR_N"/>
    <property type="match status" value="1"/>
</dbReference>
<protein>
    <recommendedName>
        <fullName evidence="4">HTH tetR-type domain-containing protein</fullName>
    </recommendedName>
</protein>
<reference evidence="5" key="1">
    <citation type="journal article" date="2014" name="Front. Microbiol.">
        <title>High frequency of phylogenetically diverse reductive dehalogenase-homologous genes in deep subseafloor sedimentary metagenomes.</title>
        <authorList>
            <person name="Kawai M."/>
            <person name="Futagami T."/>
            <person name="Toyoda A."/>
            <person name="Takaki Y."/>
            <person name="Nishi S."/>
            <person name="Hori S."/>
            <person name="Arai W."/>
            <person name="Tsubouchi T."/>
            <person name="Morono Y."/>
            <person name="Uchiyama I."/>
            <person name="Ito T."/>
            <person name="Fujiyama A."/>
            <person name="Inagaki F."/>
            <person name="Takami H."/>
        </authorList>
    </citation>
    <scope>NUCLEOTIDE SEQUENCE</scope>
    <source>
        <strain evidence="5">Expedition CK06-06</strain>
    </source>
</reference>
<evidence type="ECO:0000256" key="1">
    <source>
        <dbReference type="ARBA" id="ARBA00023015"/>
    </source>
</evidence>
<sequence>MDADKQSRTGKLVERRKEQILGAAKHIFAKNGFRRTKIEQISEHLGVGKGTLYRYFEDKKTLFLAVFEEGIGRLREAIGINVEPVTDPPRKVA</sequence>
<keyword evidence="2" id="KW-0238">DNA-binding</keyword>
<keyword evidence="1" id="KW-0805">Transcription regulation</keyword>
<dbReference type="AlphaFoldDB" id="X0SU78"/>
<dbReference type="InterPro" id="IPR050109">
    <property type="entry name" value="HTH-type_TetR-like_transc_reg"/>
</dbReference>
<keyword evidence="3" id="KW-0804">Transcription</keyword>
<name>X0SU78_9ZZZZ</name>
<feature type="non-terminal residue" evidence="5">
    <location>
        <position position="93"/>
    </location>
</feature>
<dbReference type="InterPro" id="IPR009057">
    <property type="entry name" value="Homeodomain-like_sf"/>
</dbReference>
<dbReference type="SUPFAM" id="SSF46689">
    <property type="entry name" value="Homeodomain-like"/>
    <property type="match status" value="1"/>
</dbReference>
<proteinExistence type="predicted"/>
<dbReference type="GO" id="GO:0003700">
    <property type="term" value="F:DNA-binding transcription factor activity"/>
    <property type="evidence" value="ECO:0007669"/>
    <property type="project" value="TreeGrafter"/>
</dbReference>
<evidence type="ECO:0000259" key="4">
    <source>
        <dbReference type="PROSITE" id="PS50977"/>
    </source>
</evidence>
<comment type="caution">
    <text evidence="5">The sequence shown here is derived from an EMBL/GenBank/DDBJ whole genome shotgun (WGS) entry which is preliminary data.</text>
</comment>
<accession>X0SU78</accession>
<dbReference type="EMBL" id="BARS01004893">
    <property type="protein sequence ID" value="GAF84519.1"/>
    <property type="molecule type" value="Genomic_DNA"/>
</dbReference>
<feature type="domain" description="HTH tetR-type" evidence="4">
    <location>
        <begin position="14"/>
        <end position="74"/>
    </location>
</feature>
<dbReference type="Gene3D" id="1.10.357.10">
    <property type="entry name" value="Tetracycline Repressor, domain 2"/>
    <property type="match status" value="1"/>
</dbReference>